<organism evidence="1 2">
    <name type="scientific">Caerostris extrusa</name>
    <name type="common">Bark spider</name>
    <name type="synonym">Caerostris bankana</name>
    <dbReference type="NCBI Taxonomy" id="172846"/>
    <lineage>
        <taxon>Eukaryota</taxon>
        <taxon>Metazoa</taxon>
        <taxon>Ecdysozoa</taxon>
        <taxon>Arthropoda</taxon>
        <taxon>Chelicerata</taxon>
        <taxon>Arachnida</taxon>
        <taxon>Araneae</taxon>
        <taxon>Araneomorphae</taxon>
        <taxon>Entelegynae</taxon>
        <taxon>Araneoidea</taxon>
        <taxon>Araneidae</taxon>
        <taxon>Caerostris</taxon>
    </lineage>
</organism>
<gene>
    <name evidence="1" type="ORF">CEXT_215431</name>
</gene>
<dbReference type="Proteomes" id="UP001054945">
    <property type="component" value="Unassembled WGS sequence"/>
</dbReference>
<reference evidence="1 2" key="1">
    <citation type="submission" date="2021-06" db="EMBL/GenBank/DDBJ databases">
        <title>Caerostris extrusa draft genome.</title>
        <authorList>
            <person name="Kono N."/>
            <person name="Arakawa K."/>
        </authorList>
    </citation>
    <scope>NUCLEOTIDE SEQUENCE [LARGE SCALE GENOMIC DNA]</scope>
</reference>
<evidence type="ECO:0000313" key="1">
    <source>
        <dbReference type="EMBL" id="GIY03081.1"/>
    </source>
</evidence>
<comment type="caution">
    <text evidence="1">The sequence shown here is derived from an EMBL/GenBank/DDBJ whole genome shotgun (WGS) entry which is preliminary data.</text>
</comment>
<keyword evidence="2" id="KW-1185">Reference proteome</keyword>
<dbReference type="AlphaFoldDB" id="A0AAV4Q3H7"/>
<sequence>MWQETVEKTEVMLKRETMHSYGCSDISRVARHLRQLQSRLMQDSADVASCVDDVRRLPESEGVVTEYFLAYLNGTIQATPYLAAEG</sequence>
<accession>A0AAV4Q3H7</accession>
<protein>
    <submittedName>
        <fullName evidence="1">Uncharacterized protein</fullName>
    </submittedName>
</protein>
<dbReference type="EMBL" id="BPLR01005536">
    <property type="protein sequence ID" value="GIY03081.1"/>
    <property type="molecule type" value="Genomic_DNA"/>
</dbReference>
<proteinExistence type="predicted"/>
<name>A0AAV4Q3H7_CAEEX</name>
<evidence type="ECO:0000313" key="2">
    <source>
        <dbReference type="Proteomes" id="UP001054945"/>
    </source>
</evidence>